<keyword evidence="2" id="KW-0472">Membrane</keyword>
<evidence type="ECO:0000256" key="2">
    <source>
        <dbReference type="SAM" id="Phobius"/>
    </source>
</evidence>
<dbReference type="NCBIfam" id="TIGR01076">
    <property type="entry name" value="sortase_fam"/>
    <property type="match status" value="1"/>
</dbReference>
<keyword evidence="2" id="KW-1133">Transmembrane helix</keyword>
<dbReference type="AlphaFoldDB" id="A0A2M7X2C8"/>
<evidence type="ECO:0000313" key="4">
    <source>
        <dbReference type="Proteomes" id="UP000230683"/>
    </source>
</evidence>
<gene>
    <name evidence="3" type="ORF">CO178_02465</name>
</gene>
<dbReference type="SUPFAM" id="SSF63817">
    <property type="entry name" value="Sortase"/>
    <property type="match status" value="1"/>
</dbReference>
<dbReference type="Pfam" id="PF04203">
    <property type="entry name" value="Sortase"/>
    <property type="match status" value="1"/>
</dbReference>
<organism evidence="3 4">
    <name type="scientific">candidate division WWE3 bacterium CG_4_9_14_3_um_filter_34_6</name>
    <dbReference type="NCBI Taxonomy" id="1975079"/>
    <lineage>
        <taxon>Bacteria</taxon>
        <taxon>Katanobacteria</taxon>
    </lineage>
</organism>
<name>A0A2M7X2C8_UNCKA</name>
<evidence type="ECO:0008006" key="5">
    <source>
        <dbReference type="Google" id="ProtNLM"/>
    </source>
</evidence>
<reference evidence="4" key="1">
    <citation type="submission" date="2017-09" db="EMBL/GenBank/DDBJ databases">
        <title>Depth-based differentiation of microbial function through sediment-hosted aquifers and enrichment of novel symbionts in the deep terrestrial subsurface.</title>
        <authorList>
            <person name="Probst A.J."/>
            <person name="Ladd B."/>
            <person name="Jarett J.K."/>
            <person name="Geller-Mcgrath D.E."/>
            <person name="Sieber C.M.K."/>
            <person name="Emerson J.B."/>
            <person name="Anantharaman K."/>
            <person name="Thomas B.C."/>
            <person name="Malmstrom R."/>
            <person name="Stieglmeier M."/>
            <person name="Klingl A."/>
            <person name="Woyke T."/>
            <person name="Ryan C.M."/>
            <person name="Banfield J.F."/>
        </authorList>
    </citation>
    <scope>NUCLEOTIDE SEQUENCE [LARGE SCALE GENOMIC DNA]</scope>
</reference>
<accession>A0A2M7X2C8</accession>
<dbReference type="InterPro" id="IPR023365">
    <property type="entry name" value="Sortase_dom-sf"/>
</dbReference>
<dbReference type="Gene3D" id="2.40.260.10">
    <property type="entry name" value="Sortase"/>
    <property type="match status" value="1"/>
</dbReference>
<keyword evidence="1" id="KW-0378">Hydrolase</keyword>
<keyword evidence="2" id="KW-0812">Transmembrane</keyword>
<evidence type="ECO:0000256" key="1">
    <source>
        <dbReference type="ARBA" id="ARBA00022801"/>
    </source>
</evidence>
<evidence type="ECO:0000313" key="3">
    <source>
        <dbReference type="EMBL" id="PJA40259.1"/>
    </source>
</evidence>
<protein>
    <recommendedName>
        <fullName evidence="5">Sortase</fullName>
    </recommendedName>
</protein>
<feature type="transmembrane region" description="Helical" evidence="2">
    <location>
        <begin position="12"/>
        <end position="32"/>
    </location>
</feature>
<sequence>MNIKLLFRVIGNLVFIVGLGIAVFTYAPIFYLELIYASTEHVESMDESSINDLSMVNSVDDGTEYTNILPFVPSDPEFSIIIDKIAVNAPVVKDVTTVNEKAYMEALRYGVAHAEGTALPGEIGNMFFFAHSSLNFWQLGPYATVFNLLNKLEVGDFVIVYYEEKPYFYEIYENEVVGGWNTTPFDVNYYDSVVTLVTCDPPGSTKDRRVVKAKLME</sequence>
<dbReference type="InterPro" id="IPR005754">
    <property type="entry name" value="Sortase"/>
</dbReference>
<dbReference type="GO" id="GO:0016787">
    <property type="term" value="F:hydrolase activity"/>
    <property type="evidence" value="ECO:0007669"/>
    <property type="project" value="UniProtKB-KW"/>
</dbReference>
<proteinExistence type="predicted"/>
<dbReference type="EMBL" id="PFWY01000108">
    <property type="protein sequence ID" value="PJA40259.1"/>
    <property type="molecule type" value="Genomic_DNA"/>
</dbReference>
<dbReference type="Proteomes" id="UP000230683">
    <property type="component" value="Unassembled WGS sequence"/>
</dbReference>
<comment type="caution">
    <text evidence="3">The sequence shown here is derived from an EMBL/GenBank/DDBJ whole genome shotgun (WGS) entry which is preliminary data.</text>
</comment>